<dbReference type="PANTHER" id="PTHR37950:SF1">
    <property type="entry name" value="4-HYDROXYPHENYLACETATE CATABOLISM PROTEIN"/>
    <property type="match status" value="1"/>
</dbReference>
<protein>
    <submittedName>
        <fullName evidence="1">5-carboxymethyl-2-hydroxymuconate Delta-isomerase</fullName>
        <ecNumber evidence="1">5.3.3.10</ecNumber>
    </submittedName>
</protein>
<dbReference type="SUPFAM" id="SSF55331">
    <property type="entry name" value="Tautomerase/MIF"/>
    <property type="match status" value="1"/>
</dbReference>
<gene>
    <name evidence="1" type="primary">hpcD</name>
    <name evidence="1" type="ORF">LMG32289_01372</name>
</gene>
<accession>A0ABN7Y1X2</accession>
<dbReference type="CDD" id="cd00580">
    <property type="entry name" value="CHMI"/>
    <property type="match status" value="1"/>
</dbReference>
<dbReference type="InterPro" id="IPR014347">
    <property type="entry name" value="Tautomerase/MIF_sf"/>
</dbReference>
<dbReference type="Pfam" id="PF02962">
    <property type="entry name" value="CHMI"/>
    <property type="match status" value="1"/>
</dbReference>
<organism evidence="1 2">
    <name type="scientific">Cupriavidus pampae</name>
    <dbReference type="NCBI Taxonomy" id="659251"/>
    <lineage>
        <taxon>Bacteria</taxon>
        <taxon>Pseudomonadati</taxon>
        <taxon>Pseudomonadota</taxon>
        <taxon>Betaproteobacteria</taxon>
        <taxon>Burkholderiales</taxon>
        <taxon>Burkholderiaceae</taxon>
        <taxon>Cupriavidus</taxon>
    </lineage>
</organism>
<reference evidence="1 2" key="1">
    <citation type="submission" date="2021-08" db="EMBL/GenBank/DDBJ databases">
        <authorList>
            <person name="Peeters C."/>
        </authorList>
    </citation>
    <scope>NUCLEOTIDE SEQUENCE [LARGE SCALE GENOMIC DNA]</scope>
    <source>
        <strain evidence="1 2">LMG 32289</strain>
    </source>
</reference>
<proteinExistence type="predicted"/>
<evidence type="ECO:0000313" key="2">
    <source>
        <dbReference type="Proteomes" id="UP000706525"/>
    </source>
</evidence>
<evidence type="ECO:0000313" key="1">
    <source>
        <dbReference type="EMBL" id="CAG9167364.1"/>
    </source>
</evidence>
<dbReference type="InterPro" id="IPR004220">
    <property type="entry name" value="5-COMe_2-OHmuconate_Isoase"/>
</dbReference>
<dbReference type="Proteomes" id="UP000706525">
    <property type="component" value="Unassembled WGS sequence"/>
</dbReference>
<dbReference type="Gene3D" id="3.30.429.10">
    <property type="entry name" value="Macrophage Migration Inhibitory Factor"/>
    <property type="match status" value="1"/>
</dbReference>
<dbReference type="PANTHER" id="PTHR37950">
    <property type="entry name" value="4-HYDROXYPHENYLACETATE CATABOLISM PROTEIN"/>
    <property type="match status" value="1"/>
</dbReference>
<dbReference type="EC" id="5.3.3.10" evidence="1"/>
<dbReference type="RefSeq" id="WP_223983607.1">
    <property type="nucleotide sequence ID" value="NZ_CAJZAG010000002.1"/>
</dbReference>
<comment type="caution">
    <text evidence="1">The sequence shown here is derived from an EMBL/GenBank/DDBJ whole genome shotgun (WGS) entry which is preliminary data.</text>
</comment>
<dbReference type="GO" id="GO:0008704">
    <property type="term" value="F:5-carboxymethyl-2-hydroxymuconate delta-isomerase activity"/>
    <property type="evidence" value="ECO:0007669"/>
    <property type="project" value="UniProtKB-EC"/>
</dbReference>
<name>A0ABN7Y1X2_9BURK</name>
<keyword evidence="2" id="KW-1185">Reference proteome</keyword>
<keyword evidence="1" id="KW-0413">Isomerase</keyword>
<dbReference type="EMBL" id="CAJZAG010000002">
    <property type="protein sequence ID" value="CAG9167364.1"/>
    <property type="molecule type" value="Genomic_DNA"/>
</dbReference>
<sequence>MPHLVIELTENIRLNCSQEELLDEANAALLATGHFQEPDIKSRCVTLEVYRQGTDVADRAFVHATLSVLDGRDQATRRQLGQTVCDALSEQVRAGEGQSVQISVNVVEMERAIYAKTIIGQ</sequence>